<dbReference type="Gene3D" id="3.30.420.10">
    <property type="entry name" value="Ribonuclease H-like superfamily/Ribonuclease H"/>
    <property type="match status" value="1"/>
</dbReference>
<dbReference type="AlphaFoldDB" id="A0AAV0EUH1"/>
<dbReference type="EMBL" id="CAMAPF010000945">
    <property type="protein sequence ID" value="CAH9126885.1"/>
    <property type="molecule type" value="Genomic_DNA"/>
</dbReference>
<name>A0AAV0EUH1_9ASTE</name>
<proteinExistence type="predicted"/>
<feature type="domain" description="RNase H type-1" evidence="1">
    <location>
        <begin position="147"/>
        <end position="220"/>
    </location>
</feature>
<protein>
    <recommendedName>
        <fullName evidence="1">RNase H type-1 domain-containing protein</fullName>
    </recommendedName>
</protein>
<comment type="caution">
    <text evidence="2">The sequence shown here is derived from an EMBL/GenBank/DDBJ whole genome shotgun (WGS) entry which is preliminary data.</text>
</comment>
<accession>A0AAV0EUH1</accession>
<dbReference type="Pfam" id="PF13456">
    <property type="entry name" value="RVT_3"/>
    <property type="match status" value="1"/>
</dbReference>
<dbReference type="PANTHER" id="PTHR47074:SF48">
    <property type="entry name" value="POLYNUCLEOTIDYL TRANSFERASE, RIBONUCLEASE H-LIKE SUPERFAMILY PROTEIN"/>
    <property type="match status" value="1"/>
</dbReference>
<dbReference type="CDD" id="cd06222">
    <property type="entry name" value="RNase_H_like"/>
    <property type="match status" value="1"/>
</dbReference>
<keyword evidence="3" id="KW-1185">Reference proteome</keyword>
<evidence type="ECO:0000313" key="3">
    <source>
        <dbReference type="Proteomes" id="UP001152523"/>
    </source>
</evidence>
<sequence length="232" mass="26505">MCLRKKGVACPSLCVLCGMEEEHNWHLFTQCGLSKKSLEIAGLWPKIEEASHQVDGFSELVWLLLQKLEEWECKRAAMVLWSIWRARNVKHVDGVVETEHHINMRAADILKAWETAHYQGRTPDINERTNDARWIPPPSSRVKCNIDGALIAGGRFVGAGLCLRDHMGKFLGARTSWLRARMSPSEAEVWSLLQALLWMEEMGHTKVEFEMDCKQVVDDLDWIKDILPSMAP</sequence>
<evidence type="ECO:0000259" key="1">
    <source>
        <dbReference type="Pfam" id="PF13456"/>
    </source>
</evidence>
<dbReference type="InterPro" id="IPR052929">
    <property type="entry name" value="RNase_H-like_EbsB-rel"/>
</dbReference>
<organism evidence="2 3">
    <name type="scientific">Cuscuta epithymum</name>
    <dbReference type="NCBI Taxonomy" id="186058"/>
    <lineage>
        <taxon>Eukaryota</taxon>
        <taxon>Viridiplantae</taxon>
        <taxon>Streptophyta</taxon>
        <taxon>Embryophyta</taxon>
        <taxon>Tracheophyta</taxon>
        <taxon>Spermatophyta</taxon>
        <taxon>Magnoliopsida</taxon>
        <taxon>eudicotyledons</taxon>
        <taxon>Gunneridae</taxon>
        <taxon>Pentapetalae</taxon>
        <taxon>asterids</taxon>
        <taxon>lamiids</taxon>
        <taxon>Solanales</taxon>
        <taxon>Convolvulaceae</taxon>
        <taxon>Cuscuteae</taxon>
        <taxon>Cuscuta</taxon>
        <taxon>Cuscuta subgen. Cuscuta</taxon>
    </lineage>
</organism>
<dbReference type="InterPro" id="IPR012337">
    <property type="entry name" value="RNaseH-like_sf"/>
</dbReference>
<dbReference type="InterPro" id="IPR044730">
    <property type="entry name" value="RNase_H-like_dom_plant"/>
</dbReference>
<dbReference type="SUPFAM" id="SSF53098">
    <property type="entry name" value="Ribonuclease H-like"/>
    <property type="match status" value="1"/>
</dbReference>
<dbReference type="GO" id="GO:0003676">
    <property type="term" value="F:nucleic acid binding"/>
    <property type="evidence" value="ECO:0007669"/>
    <property type="project" value="InterPro"/>
</dbReference>
<dbReference type="Proteomes" id="UP001152523">
    <property type="component" value="Unassembled WGS sequence"/>
</dbReference>
<dbReference type="InterPro" id="IPR002156">
    <property type="entry name" value="RNaseH_domain"/>
</dbReference>
<gene>
    <name evidence="2" type="ORF">CEPIT_LOCUS27886</name>
</gene>
<dbReference type="PANTHER" id="PTHR47074">
    <property type="entry name" value="BNAC02G40300D PROTEIN"/>
    <property type="match status" value="1"/>
</dbReference>
<dbReference type="InterPro" id="IPR036397">
    <property type="entry name" value="RNaseH_sf"/>
</dbReference>
<evidence type="ECO:0000313" key="2">
    <source>
        <dbReference type="EMBL" id="CAH9126885.1"/>
    </source>
</evidence>
<reference evidence="2" key="1">
    <citation type="submission" date="2022-07" db="EMBL/GenBank/DDBJ databases">
        <authorList>
            <person name="Macas J."/>
            <person name="Novak P."/>
            <person name="Neumann P."/>
        </authorList>
    </citation>
    <scope>NUCLEOTIDE SEQUENCE</scope>
</reference>
<dbReference type="GO" id="GO:0004523">
    <property type="term" value="F:RNA-DNA hybrid ribonuclease activity"/>
    <property type="evidence" value="ECO:0007669"/>
    <property type="project" value="InterPro"/>
</dbReference>